<evidence type="ECO:0000256" key="3">
    <source>
        <dbReference type="ARBA" id="ARBA00022989"/>
    </source>
</evidence>
<feature type="transmembrane region" description="Helical" evidence="5">
    <location>
        <begin position="353"/>
        <end position="372"/>
    </location>
</feature>
<evidence type="ECO:0000256" key="2">
    <source>
        <dbReference type="ARBA" id="ARBA00022692"/>
    </source>
</evidence>
<dbReference type="EMBL" id="WFLI01000001">
    <property type="protein sequence ID" value="KAB8066940.1"/>
    <property type="molecule type" value="Genomic_DNA"/>
</dbReference>
<comment type="caution">
    <text evidence="7">The sequence shown here is derived from an EMBL/GenBank/DDBJ whole genome shotgun (WGS) entry which is preliminary data.</text>
</comment>
<dbReference type="SUPFAM" id="SSF103473">
    <property type="entry name" value="MFS general substrate transporter"/>
    <property type="match status" value="1"/>
</dbReference>
<dbReference type="PROSITE" id="PS50850">
    <property type="entry name" value="MFS"/>
    <property type="match status" value="1"/>
</dbReference>
<feature type="transmembrane region" description="Helical" evidence="5">
    <location>
        <begin position="225"/>
        <end position="242"/>
    </location>
</feature>
<feature type="transmembrane region" description="Helical" evidence="5">
    <location>
        <begin position="393"/>
        <end position="413"/>
    </location>
</feature>
<dbReference type="Pfam" id="PF07690">
    <property type="entry name" value="MFS_1"/>
    <property type="match status" value="1"/>
</dbReference>
<evidence type="ECO:0000256" key="4">
    <source>
        <dbReference type="ARBA" id="ARBA00023136"/>
    </source>
</evidence>
<dbReference type="Gene3D" id="1.20.1720.10">
    <property type="entry name" value="Multidrug resistance protein D"/>
    <property type="match status" value="1"/>
</dbReference>
<evidence type="ECO:0000259" key="6">
    <source>
        <dbReference type="PROSITE" id="PS50850"/>
    </source>
</evidence>
<dbReference type="AlphaFoldDB" id="A0A6I1IA38"/>
<dbReference type="InterPro" id="IPR020846">
    <property type="entry name" value="MFS_dom"/>
</dbReference>
<dbReference type="InterPro" id="IPR011701">
    <property type="entry name" value="MFS"/>
</dbReference>
<comment type="subcellular location">
    <subcellularLocation>
        <location evidence="1">Membrane</location>
        <topology evidence="1">Multi-pass membrane protein</topology>
    </subcellularLocation>
</comment>
<feature type="transmembrane region" description="Helical" evidence="5">
    <location>
        <begin position="292"/>
        <end position="315"/>
    </location>
</feature>
<reference evidence="7 8" key="1">
    <citation type="submission" date="2019-10" db="EMBL/GenBank/DDBJ databases">
        <title>Three novel species isolated from a subtropical stream in China.</title>
        <authorList>
            <person name="Lu H."/>
        </authorList>
    </citation>
    <scope>NUCLEOTIDE SEQUENCE [LARGE SCALE GENOMIC DNA]</scope>
    <source>
        <strain evidence="7 8">FT13W</strain>
    </source>
</reference>
<feature type="transmembrane region" description="Helical" evidence="5">
    <location>
        <begin position="327"/>
        <end position="347"/>
    </location>
</feature>
<feature type="transmembrane region" description="Helical" evidence="5">
    <location>
        <begin position="191"/>
        <end position="213"/>
    </location>
</feature>
<gene>
    <name evidence="7" type="ORF">GCN75_01370</name>
</gene>
<sequence length="505" mass="52733">MKNTNWTLYTCSGVCALIMLDTNVVAVSLPSIARSLNASFVDVEWVVSAYMLAFASFLLPAGSIADRLGRRRVMLCGLAVFALASLLCGLAWTPFVLNVARAVKGLGAALLLTSALAVIGHTFHAEKERARAWSVWGAAMGVAMTVAPLLGGLITSAINWRWIFYLNLPVVAILMWLVHKHVDESKDASNASFDPLGALLFSAGLFCIIWGLIDASVAGWSSRATTLRFLAGAALLAVFVLVERRQRAPMVDLSLFCRRVFVGAVLGMFGYAIAAQVMMTFLPLYLQNAFGFSAVLAGCAMLPFAVAMVVLSRLAPRAMRHLDDRGILVTGLLIVAVGNVATALAAASLQYGLVAAGMVVTGAGAGLLNGTTQKAILACIPRERTGMGSGISTTTRFVGIVLAVGALGAVLAMRTAASFEKLAWLHGLKASPEMIGRIVAGNAAEAFGQLPPAMQAVAQEAARHAFIDGFASVLYLAGGLAAVVAALVFVLARPVLSAAPAAGKV</sequence>
<dbReference type="InterPro" id="IPR036259">
    <property type="entry name" value="MFS_trans_sf"/>
</dbReference>
<dbReference type="GO" id="GO:0022857">
    <property type="term" value="F:transmembrane transporter activity"/>
    <property type="evidence" value="ECO:0007669"/>
    <property type="project" value="InterPro"/>
</dbReference>
<keyword evidence="2 5" id="KW-0812">Transmembrane</keyword>
<dbReference type="GO" id="GO:0016020">
    <property type="term" value="C:membrane"/>
    <property type="evidence" value="ECO:0007669"/>
    <property type="project" value="UniProtKB-SubCell"/>
</dbReference>
<dbReference type="Gene3D" id="1.20.1250.20">
    <property type="entry name" value="MFS general substrate transporter like domains"/>
    <property type="match status" value="1"/>
</dbReference>
<feature type="domain" description="Major facilitator superfamily (MFS) profile" evidence="6">
    <location>
        <begin position="7"/>
        <end position="496"/>
    </location>
</feature>
<feature type="transmembrane region" description="Helical" evidence="5">
    <location>
        <begin position="473"/>
        <end position="492"/>
    </location>
</feature>
<feature type="transmembrane region" description="Helical" evidence="5">
    <location>
        <begin position="262"/>
        <end position="286"/>
    </location>
</feature>
<dbReference type="RefSeq" id="WP_152281003.1">
    <property type="nucleotide sequence ID" value="NZ_WFLI01000001.1"/>
</dbReference>
<keyword evidence="3 5" id="KW-1133">Transmembrane helix</keyword>
<organism evidence="7 8">
    <name type="scientific">Janthinobacterium violaceinigrum</name>
    <dbReference type="NCBI Taxonomy" id="2654252"/>
    <lineage>
        <taxon>Bacteria</taxon>
        <taxon>Pseudomonadati</taxon>
        <taxon>Pseudomonadota</taxon>
        <taxon>Betaproteobacteria</taxon>
        <taxon>Burkholderiales</taxon>
        <taxon>Oxalobacteraceae</taxon>
        <taxon>Janthinobacterium</taxon>
    </lineage>
</organism>
<name>A0A6I1IA38_9BURK</name>
<feature type="transmembrane region" description="Helical" evidence="5">
    <location>
        <begin position="45"/>
        <end position="61"/>
    </location>
</feature>
<dbReference type="PANTHER" id="PTHR42718">
    <property type="entry name" value="MAJOR FACILITATOR SUPERFAMILY MULTIDRUG TRANSPORTER MFSC"/>
    <property type="match status" value="1"/>
</dbReference>
<proteinExistence type="predicted"/>
<protein>
    <submittedName>
        <fullName evidence="7">MFS transporter</fullName>
    </submittedName>
</protein>
<accession>A0A6I1IA38</accession>
<feature type="transmembrane region" description="Helical" evidence="5">
    <location>
        <begin position="105"/>
        <end position="123"/>
    </location>
</feature>
<dbReference type="PANTHER" id="PTHR42718:SF49">
    <property type="entry name" value="EXPORT PROTEIN"/>
    <property type="match status" value="1"/>
</dbReference>
<dbReference type="Proteomes" id="UP000468717">
    <property type="component" value="Unassembled WGS sequence"/>
</dbReference>
<feature type="transmembrane region" description="Helical" evidence="5">
    <location>
        <begin position="73"/>
        <end position="93"/>
    </location>
</feature>
<evidence type="ECO:0000313" key="7">
    <source>
        <dbReference type="EMBL" id="KAB8066940.1"/>
    </source>
</evidence>
<keyword evidence="4 5" id="KW-0472">Membrane</keyword>
<feature type="transmembrane region" description="Helical" evidence="5">
    <location>
        <begin position="160"/>
        <end position="179"/>
    </location>
</feature>
<evidence type="ECO:0000256" key="5">
    <source>
        <dbReference type="SAM" id="Phobius"/>
    </source>
</evidence>
<feature type="transmembrane region" description="Helical" evidence="5">
    <location>
        <begin position="135"/>
        <end position="154"/>
    </location>
</feature>
<evidence type="ECO:0000256" key="1">
    <source>
        <dbReference type="ARBA" id="ARBA00004141"/>
    </source>
</evidence>
<dbReference type="CDD" id="cd17321">
    <property type="entry name" value="MFS_MMR_MDR_like"/>
    <property type="match status" value="1"/>
</dbReference>
<keyword evidence="8" id="KW-1185">Reference proteome</keyword>
<evidence type="ECO:0000313" key="8">
    <source>
        <dbReference type="Proteomes" id="UP000468717"/>
    </source>
</evidence>